<dbReference type="EMBL" id="NHYD01002088">
    <property type="protein sequence ID" value="PPQ88410.1"/>
    <property type="molecule type" value="Genomic_DNA"/>
</dbReference>
<dbReference type="Pfam" id="PF17667">
    <property type="entry name" value="Pkinase_fungal"/>
    <property type="match status" value="1"/>
</dbReference>
<dbReference type="Proteomes" id="UP000283269">
    <property type="component" value="Unassembled WGS sequence"/>
</dbReference>
<dbReference type="AlphaFoldDB" id="A0A409XCF4"/>
<name>A0A409XCF4_PSICY</name>
<dbReference type="OrthoDB" id="2739948at2759"/>
<keyword evidence="3" id="KW-1185">Reference proteome</keyword>
<evidence type="ECO:0000313" key="2">
    <source>
        <dbReference type="EMBL" id="PPQ88410.1"/>
    </source>
</evidence>
<gene>
    <name evidence="2" type="ORF">CVT25_011289</name>
</gene>
<sequence length="143" mass="16139">MSTSPPGVQPVAHGRGNVKWRLGSIKRVLVNAHILDCTKHAKDTAVKTRAYPLTLNDNGEERPIYNFKNAKQFLSVMRDAREWKYIAHKHLYEDAKKIHGDISPNTMFIDANGNGVLVDWDHNPVASNFFRIAASPLNYLCIV</sequence>
<evidence type="ECO:0000259" key="1">
    <source>
        <dbReference type="Pfam" id="PF17667"/>
    </source>
</evidence>
<accession>A0A409XCF4</accession>
<reference evidence="2 3" key="1">
    <citation type="journal article" date="2018" name="Evol. Lett.">
        <title>Horizontal gene cluster transfer increased hallucinogenic mushroom diversity.</title>
        <authorList>
            <person name="Reynolds H.T."/>
            <person name="Vijayakumar V."/>
            <person name="Gluck-Thaler E."/>
            <person name="Korotkin H.B."/>
            <person name="Matheny P.B."/>
            <person name="Slot J.C."/>
        </authorList>
    </citation>
    <scope>NUCLEOTIDE SEQUENCE [LARGE SCALE GENOMIC DNA]</scope>
    <source>
        <strain evidence="2 3">2631</strain>
    </source>
</reference>
<feature type="domain" description="Fungal-type protein kinase" evidence="1">
    <location>
        <begin position="62"/>
        <end position="121"/>
    </location>
</feature>
<organism evidence="2 3">
    <name type="scientific">Psilocybe cyanescens</name>
    <dbReference type="NCBI Taxonomy" id="93625"/>
    <lineage>
        <taxon>Eukaryota</taxon>
        <taxon>Fungi</taxon>
        <taxon>Dikarya</taxon>
        <taxon>Basidiomycota</taxon>
        <taxon>Agaricomycotina</taxon>
        <taxon>Agaricomycetes</taxon>
        <taxon>Agaricomycetidae</taxon>
        <taxon>Agaricales</taxon>
        <taxon>Agaricineae</taxon>
        <taxon>Strophariaceae</taxon>
        <taxon>Psilocybe</taxon>
    </lineage>
</organism>
<evidence type="ECO:0000313" key="3">
    <source>
        <dbReference type="Proteomes" id="UP000283269"/>
    </source>
</evidence>
<protein>
    <recommendedName>
        <fullName evidence="1">Fungal-type protein kinase domain-containing protein</fullName>
    </recommendedName>
</protein>
<dbReference type="InterPro" id="IPR040976">
    <property type="entry name" value="Pkinase_fungal"/>
</dbReference>
<dbReference type="InParanoid" id="A0A409XCF4"/>
<proteinExistence type="predicted"/>
<comment type="caution">
    <text evidence="2">The sequence shown here is derived from an EMBL/GenBank/DDBJ whole genome shotgun (WGS) entry which is preliminary data.</text>
</comment>